<feature type="region of interest" description="Disordered" evidence="3">
    <location>
        <begin position="190"/>
        <end position="241"/>
    </location>
</feature>
<evidence type="ECO:0000313" key="6">
    <source>
        <dbReference type="Proteomes" id="UP001172159"/>
    </source>
</evidence>
<dbReference type="InterPro" id="IPR045134">
    <property type="entry name" value="UHRF1/2-like"/>
</dbReference>
<dbReference type="Pfam" id="PF02182">
    <property type="entry name" value="SAD_SRA"/>
    <property type="match status" value="1"/>
</dbReference>
<evidence type="ECO:0000256" key="3">
    <source>
        <dbReference type="SAM" id="MobiDB-lite"/>
    </source>
</evidence>
<keyword evidence="6" id="KW-1185">Reference proteome</keyword>
<organism evidence="5 6">
    <name type="scientific">Apiosordaria backusii</name>
    <dbReference type="NCBI Taxonomy" id="314023"/>
    <lineage>
        <taxon>Eukaryota</taxon>
        <taxon>Fungi</taxon>
        <taxon>Dikarya</taxon>
        <taxon>Ascomycota</taxon>
        <taxon>Pezizomycotina</taxon>
        <taxon>Sordariomycetes</taxon>
        <taxon>Sordariomycetidae</taxon>
        <taxon>Sordariales</taxon>
        <taxon>Lasiosphaeriaceae</taxon>
        <taxon>Apiosordaria</taxon>
    </lineage>
</organism>
<dbReference type="EMBL" id="JAUKTV010000020">
    <property type="protein sequence ID" value="KAK0705814.1"/>
    <property type="molecule type" value="Genomic_DNA"/>
</dbReference>
<keyword evidence="1 2" id="KW-0539">Nucleus</keyword>
<comment type="caution">
    <text evidence="5">The sequence shown here is derived from an EMBL/GenBank/DDBJ whole genome shotgun (WGS) entry which is preliminary data.</text>
</comment>
<feature type="compositionally biased region" description="Basic and acidic residues" evidence="3">
    <location>
        <begin position="190"/>
        <end position="200"/>
    </location>
</feature>
<proteinExistence type="predicted"/>
<evidence type="ECO:0000256" key="2">
    <source>
        <dbReference type="PROSITE-ProRule" id="PRU00358"/>
    </source>
</evidence>
<dbReference type="GO" id="GO:0044027">
    <property type="term" value="P:negative regulation of gene expression via chromosomal CpG island methylation"/>
    <property type="evidence" value="ECO:0007669"/>
    <property type="project" value="TreeGrafter"/>
</dbReference>
<dbReference type="Gene3D" id="2.30.280.10">
    <property type="entry name" value="SRA-YDG"/>
    <property type="match status" value="1"/>
</dbReference>
<dbReference type="PROSITE" id="PS51015">
    <property type="entry name" value="YDG"/>
    <property type="match status" value="1"/>
</dbReference>
<protein>
    <submittedName>
        <fullName evidence="5">PUA-like domain-containing protein</fullName>
    </submittedName>
</protein>
<gene>
    <name evidence="5" type="ORF">B0T21DRAFT_104425</name>
</gene>
<dbReference type="GO" id="GO:0016567">
    <property type="term" value="P:protein ubiquitination"/>
    <property type="evidence" value="ECO:0007669"/>
    <property type="project" value="TreeGrafter"/>
</dbReference>
<sequence length="456" mass="49659">MQYGVPLRTRVIPPRRSPQMLANALAMAQNVQASASENAGPETPVGGAAVVETSTTDTAVADVQPTAMESAISGVNGAPGSPSIRQTSEPAEAPIEVWTGSPSDGVSQTRHLVVLYRVGRPPRPSDDRDIATYRRSVRAFFFWLESEAVIRPSFQDRLHLDQVLSMFDQPGFQGIPEDLRTTARALRQRFDEENWGRGDEGYASDTSNDNGTPVSPASSTAVSRPGQGVSNIRPPPPNHPIYGRDGIMHGVICYRSPRRGITYKLNPAYGHQKVNAAVIGHNGLIPGDWWPLQMVALFRGAHGKSQGGIFGSVSMGAYSIVVSGGSAMYREIDDDHGNVLYYSTDSKGVASSSVGTQALDRSRETREPVRVLRRAGHGASHRKWVVPACGIRYDGLYQVTGKEVVQQSNGDRWFRYTLRRMLNQQPDLQDIVGHSPTPRQINDYGQIKDGYPGAAI</sequence>
<dbReference type="AlphaFoldDB" id="A0AA40DJE6"/>
<feature type="domain" description="YDG" evidence="4">
    <location>
        <begin position="279"/>
        <end position="420"/>
    </location>
</feature>
<dbReference type="SUPFAM" id="SSF88697">
    <property type="entry name" value="PUA domain-like"/>
    <property type="match status" value="1"/>
</dbReference>
<dbReference type="GO" id="GO:0005634">
    <property type="term" value="C:nucleus"/>
    <property type="evidence" value="ECO:0007669"/>
    <property type="project" value="UniProtKB-SubCell"/>
</dbReference>
<dbReference type="InterPro" id="IPR003105">
    <property type="entry name" value="SRA_YDG"/>
</dbReference>
<dbReference type="PANTHER" id="PTHR14140:SF27">
    <property type="entry name" value="OS04G0289800 PROTEIN"/>
    <property type="match status" value="1"/>
</dbReference>
<dbReference type="InterPro" id="IPR036987">
    <property type="entry name" value="SRA-YDG_sf"/>
</dbReference>
<evidence type="ECO:0000256" key="1">
    <source>
        <dbReference type="ARBA" id="ARBA00023242"/>
    </source>
</evidence>
<dbReference type="PANTHER" id="PTHR14140">
    <property type="entry name" value="E3 UBIQUITIN-PROTEIN LIGASE UHRF-RELATED"/>
    <property type="match status" value="1"/>
</dbReference>
<dbReference type="InterPro" id="IPR015947">
    <property type="entry name" value="PUA-like_sf"/>
</dbReference>
<dbReference type="SMART" id="SM00466">
    <property type="entry name" value="SRA"/>
    <property type="match status" value="1"/>
</dbReference>
<evidence type="ECO:0000313" key="5">
    <source>
        <dbReference type="EMBL" id="KAK0705814.1"/>
    </source>
</evidence>
<accession>A0AA40DJE6</accession>
<comment type="subcellular location">
    <subcellularLocation>
        <location evidence="2">Nucleus</location>
    </subcellularLocation>
</comment>
<feature type="compositionally biased region" description="Polar residues" evidence="3">
    <location>
        <begin position="204"/>
        <end position="222"/>
    </location>
</feature>
<dbReference type="GO" id="GO:0061630">
    <property type="term" value="F:ubiquitin protein ligase activity"/>
    <property type="evidence" value="ECO:0007669"/>
    <property type="project" value="TreeGrafter"/>
</dbReference>
<evidence type="ECO:0000259" key="4">
    <source>
        <dbReference type="PROSITE" id="PS51015"/>
    </source>
</evidence>
<dbReference type="Proteomes" id="UP001172159">
    <property type="component" value="Unassembled WGS sequence"/>
</dbReference>
<name>A0AA40DJE6_9PEZI</name>
<reference evidence="5" key="1">
    <citation type="submission" date="2023-06" db="EMBL/GenBank/DDBJ databases">
        <title>Genome-scale phylogeny and comparative genomics of the fungal order Sordariales.</title>
        <authorList>
            <consortium name="Lawrence Berkeley National Laboratory"/>
            <person name="Hensen N."/>
            <person name="Bonometti L."/>
            <person name="Westerberg I."/>
            <person name="Brannstrom I.O."/>
            <person name="Guillou S."/>
            <person name="Cros-Aarteil S."/>
            <person name="Calhoun S."/>
            <person name="Haridas S."/>
            <person name="Kuo A."/>
            <person name="Mondo S."/>
            <person name="Pangilinan J."/>
            <person name="Riley R."/>
            <person name="Labutti K."/>
            <person name="Andreopoulos B."/>
            <person name="Lipzen A."/>
            <person name="Chen C."/>
            <person name="Yanf M."/>
            <person name="Daum C."/>
            <person name="Ng V."/>
            <person name="Clum A."/>
            <person name="Steindorff A."/>
            <person name="Ohm R."/>
            <person name="Martin F."/>
            <person name="Silar P."/>
            <person name="Natvig D."/>
            <person name="Lalanne C."/>
            <person name="Gautier V."/>
            <person name="Ament-Velasquez S.L."/>
            <person name="Kruys A."/>
            <person name="Hutchinson M.I."/>
            <person name="Powell A.J."/>
            <person name="Barry K."/>
            <person name="Miller A.N."/>
            <person name="Grigoriev I.V."/>
            <person name="Debuchy R."/>
            <person name="Gladieux P."/>
            <person name="Thoren M.H."/>
            <person name="Johannesson H."/>
        </authorList>
    </citation>
    <scope>NUCLEOTIDE SEQUENCE</scope>
    <source>
        <strain evidence="5">CBS 540.89</strain>
    </source>
</reference>